<dbReference type="EMBL" id="CACSLK010016728">
    <property type="protein sequence ID" value="CAA0817978.1"/>
    <property type="molecule type" value="Genomic_DNA"/>
</dbReference>
<feature type="domain" description="F-box associated beta-propeller type 1" evidence="1">
    <location>
        <begin position="50"/>
        <end position="264"/>
    </location>
</feature>
<proteinExistence type="predicted"/>
<accession>A0A9N7MXI1</accession>
<dbReference type="OrthoDB" id="591557at2759"/>
<dbReference type="Proteomes" id="UP001153555">
    <property type="component" value="Unassembled WGS sequence"/>
</dbReference>
<evidence type="ECO:0000313" key="3">
    <source>
        <dbReference type="Proteomes" id="UP001153555"/>
    </source>
</evidence>
<dbReference type="Pfam" id="PF07734">
    <property type="entry name" value="FBA_1"/>
    <property type="match status" value="1"/>
</dbReference>
<dbReference type="PANTHER" id="PTHR31672:SF13">
    <property type="entry name" value="F-BOX PROTEIN CPR30-LIKE"/>
    <property type="match status" value="1"/>
</dbReference>
<protein>
    <submittedName>
        <fullName evidence="2">F-box protein CPR30</fullName>
    </submittedName>
</protein>
<keyword evidence="3" id="KW-1185">Reference proteome</keyword>
<dbReference type="AlphaFoldDB" id="A0A9N7MXI1"/>
<dbReference type="InterPro" id="IPR006527">
    <property type="entry name" value="F-box-assoc_dom_typ1"/>
</dbReference>
<evidence type="ECO:0000259" key="1">
    <source>
        <dbReference type="Pfam" id="PF07734"/>
    </source>
</evidence>
<dbReference type="PANTHER" id="PTHR31672">
    <property type="entry name" value="BNACNNG10540D PROTEIN"/>
    <property type="match status" value="1"/>
</dbReference>
<reference evidence="2" key="1">
    <citation type="submission" date="2019-12" db="EMBL/GenBank/DDBJ databases">
        <authorList>
            <person name="Scholes J."/>
        </authorList>
    </citation>
    <scope>NUCLEOTIDE SEQUENCE</scope>
</reference>
<evidence type="ECO:0000313" key="2">
    <source>
        <dbReference type="EMBL" id="CAA0817978.1"/>
    </source>
</evidence>
<dbReference type="NCBIfam" id="TIGR01640">
    <property type="entry name" value="F_box_assoc_1"/>
    <property type="match status" value="1"/>
</dbReference>
<dbReference type="InterPro" id="IPR050796">
    <property type="entry name" value="SCF_F-box_component"/>
</dbReference>
<comment type="caution">
    <text evidence="2">The sequence shown here is derived from an EMBL/GenBank/DDBJ whole genome shotgun (WGS) entry which is preliminary data.</text>
</comment>
<gene>
    <name evidence="2" type="ORF">SHERM_17357</name>
</gene>
<sequence length="329" mass="37806">MLHLRKSAETNSYRTLMVEPDEELLYVDLDSLQRLETGDVRFNRGFVDGSCNGLILLVLNPQSILLWNPSTRKQNPLPPACPEDTSRVVRYALGYDSKHRDYKVVMVDQTTPEWEVFESVTRVYSLTTNSWKLVGDFPYALPTNEPWGLYLNDSLHTVIRHCLILAFDLAREEFYELPKPDYHGFSHGLVLVEELGGCLAAVVVPEMSISEVWVMKEYGVKESWSRLIRFDMCQIGLSLHMIPLAYSKSGDEILFNNKGSRFVWYNLGSKTVRVADVEGLGDRSNRKRCGPLFDARVCVESLVSPYDSGLLWIWEMERQRKRKAKGSRR</sequence>
<dbReference type="InterPro" id="IPR017451">
    <property type="entry name" value="F-box-assoc_interact_dom"/>
</dbReference>
<organism evidence="2 3">
    <name type="scientific">Striga hermonthica</name>
    <name type="common">Purple witchweed</name>
    <name type="synonym">Buchnera hermonthica</name>
    <dbReference type="NCBI Taxonomy" id="68872"/>
    <lineage>
        <taxon>Eukaryota</taxon>
        <taxon>Viridiplantae</taxon>
        <taxon>Streptophyta</taxon>
        <taxon>Embryophyta</taxon>
        <taxon>Tracheophyta</taxon>
        <taxon>Spermatophyta</taxon>
        <taxon>Magnoliopsida</taxon>
        <taxon>eudicotyledons</taxon>
        <taxon>Gunneridae</taxon>
        <taxon>Pentapetalae</taxon>
        <taxon>asterids</taxon>
        <taxon>lamiids</taxon>
        <taxon>Lamiales</taxon>
        <taxon>Orobanchaceae</taxon>
        <taxon>Buchnereae</taxon>
        <taxon>Striga</taxon>
    </lineage>
</organism>
<name>A0A9N7MXI1_STRHE</name>